<evidence type="ECO:0000313" key="2">
    <source>
        <dbReference type="EMBL" id="CAH2311922.1"/>
    </source>
</evidence>
<evidence type="ECO:0000313" key="3">
    <source>
        <dbReference type="Proteomes" id="UP001295444"/>
    </source>
</evidence>
<dbReference type="EMBL" id="OW240919">
    <property type="protein sequence ID" value="CAH2311922.1"/>
    <property type="molecule type" value="Genomic_DNA"/>
</dbReference>
<dbReference type="AlphaFoldDB" id="A0AAD1SU63"/>
<evidence type="ECO:0000259" key="1">
    <source>
        <dbReference type="SMART" id="SM00836"/>
    </source>
</evidence>
<dbReference type="Pfam" id="PF05746">
    <property type="entry name" value="DALR_1"/>
    <property type="match status" value="1"/>
</dbReference>
<sequence>MATKTTRSLASHPVPVGDRFVKSYDGHFPPGRRSWCRKVPGCCSGVTMETGCCCAEPLWISEALRALSVVMQSAGTPSMVWFKESSQRNLKSRDFLVPNGALKKSFPDGKVPEELIQKLSSLNGRGVPPIQRCLQNEAGLVIQLDRTAVFHRVLSDFSPYLKHAPVASDNEPNIVILNCVPLHSWEGLNTFKLSHLRAVLVADHFAELLRLRGQKVHLIPAVHNRELLVFLQQFGVSWPSASDALSTEEAVSHFEQYLKQSVYSSDSDTNQKELPPSVLYNVRLKPFAEKHNLCLEGYDPNLDTFLVSKVDLTHVATLQRSIQESMDEMNYTMVHIVSCEDEFHQQKLDLLWRILDPRARAVLQKHLICGPVKLLNPSMLVSCPQYFQIRKSQMHEASVMKYGEVVQGNSWDEIINSLTSAAIHFEMMSTPHRSQVTLDLEDANITTKGTKSGSFVMYNCARLATMFESYNNAVTQGSYPTFPPSGDINYSTLTEEGEWLLLFNYIMTFPEVLTHSAQISLASPGIRVTANTEAVCKFLVNLSMDFSSYYNRVHILGEPLPHLFQQMFARLQLMKAIQSILCSALGSLHIPPLTQI</sequence>
<dbReference type="SMART" id="SM00836">
    <property type="entry name" value="DALR_1"/>
    <property type="match status" value="1"/>
</dbReference>
<dbReference type="PANTHER" id="PTHR16043">
    <property type="entry name" value="DALRD3 PROTEIN"/>
    <property type="match status" value="1"/>
</dbReference>
<reference evidence="2" key="1">
    <citation type="submission" date="2022-03" db="EMBL/GenBank/DDBJ databases">
        <authorList>
            <person name="Alioto T."/>
            <person name="Alioto T."/>
            <person name="Gomez Garrido J."/>
        </authorList>
    </citation>
    <scope>NUCLEOTIDE SEQUENCE</scope>
</reference>
<gene>
    <name evidence="2" type="ORF">PECUL_23A026270</name>
</gene>
<organism evidence="2 3">
    <name type="scientific">Pelobates cultripes</name>
    <name type="common">Western spadefoot toad</name>
    <dbReference type="NCBI Taxonomy" id="61616"/>
    <lineage>
        <taxon>Eukaryota</taxon>
        <taxon>Metazoa</taxon>
        <taxon>Chordata</taxon>
        <taxon>Craniata</taxon>
        <taxon>Vertebrata</taxon>
        <taxon>Euteleostomi</taxon>
        <taxon>Amphibia</taxon>
        <taxon>Batrachia</taxon>
        <taxon>Anura</taxon>
        <taxon>Pelobatoidea</taxon>
        <taxon>Pelobatidae</taxon>
        <taxon>Pelobates</taxon>
    </lineage>
</organism>
<accession>A0AAD1SU63</accession>
<feature type="domain" description="DALR anticodon binding" evidence="1">
    <location>
        <begin position="456"/>
        <end position="596"/>
    </location>
</feature>
<dbReference type="InterPro" id="IPR008909">
    <property type="entry name" value="DALR_anticod-bd"/>
</dbReference>
<name>A0AAD1SU63_PELCU</name>
<dbReference type="GO" id="GO:0005524">
    <property type="term" value="F:ATP binding"/>
    <property type="evidence" value="ECO:0007669"/>
    <property type="project" value="InterPro"/>
</dbReference>
<protein>
    <submittedName>
        <fullName evidence="2">DALR anticodon-binding domain-containing 3</fullName>
    </submittedName>
</protein>
<dbReference type="InterPro" id="IPR037380">
    <property type="entry name" value="DALRD3"/>
</dbReference>
<dbReference type="GO" id="GO:0000049">
    <property type="term" value="F:tRNA binding"/>
    <property type="evidence" value="ECO:0007669"/>
    <property type="project" value="TreeGrafter"/>
</dbReference>
<dbReference type="GO" id="GO:0006420">
    <property type="term" value="P:arginyl-tRNA aminoacylation"/>
    <property type="evidence" value="ECO:0007669"/>
    <property type="project" value="InterPro"/>
</dbReference>
<dbReference type="InterPro" id="IPR009080">
    <property type="entry name" value="tRNAsynth_Ia_anticodon-bd"/>
</dbReference>
<dbReference type="SUPFAM" id="SSF47323">
    <property type="entry name" value="Anticodon-binding domain of a subclass of class I aminoacyl-tRNA synthetases"/>
    <property type="match status" value="1"/>
</dbReference>
<dbReference type="PANTHER" id="PTHR16043:SF1">
    <property type="entry name" value="DALR ANTICODON-BINDING DOMAIN-CONTAINING PROTEIN 3"/>
    <property type="match status" value="1"/>
</dbReference>
<keyword evidence="3" id="KW-1185">Reference proteome</keyword>
<dbReference type="GO" id="GO:0106217">
    <property type="term" value="P:tRNA C3-cytosine methylation"/>
    <property type="evidence" value="ECO:0007669"/>
    <property type="project" value="TreeGrafter"/>
</dbReference>
<proteinExistence type="predicted"/>
<dbReference type="Gene3D" id="1.10.730.10">
    <property type="entry name" value="Isoleucyl-tRNA Synthetase, Domain 1"/>
    <property type="match status" value="1"/>
</dbReference>
<dbReference type="Proteomes" id="UP001295444">
    <property type="component" value="Chromosome 08"/>
</dbReference>
<dbReference type="GO" id="GO:0004814">
    <property type="term" value="F:arginine-tRNA ligase activity"/>
    <property type="evidence" value="ECO:0007669"/>
    <property type="project" value="InterPro"/>
</dbReference>